<proteinExistence type="predicted"/>
<reference evidence="12" key="2">
    <citation type="submission" date="2023-01" db="EMBL/GenBank/DDBJ databases">
        <authorList>
            <person name="Petersen C."/>
        </authorList>
    </citation>
    <scope>NUCLEOTIDE SEQUENCE</scope>
    <source>
        <strain evidence="12">IBT 15450</strain>
    </source>
</reference>
<gene>
    <name evidence="12" type="ORF">N7460_013980</name>
</gene>
<keyword evidence="4" id="KW-0677">Repeat</keyword>
<dbReference type="PROSITE" id="PS50234">
    <property type="entry name" value="VWFA"/>
    <property type="match status" value="1"/>
</dbReference>
<dbReference type="AlphaFoldDB" id="A0AAD6I0N9"/>
<accession>A0AAD6I0N9</accession>
<keyword evidence="13" id="KW-1185">Reference proteome</keyword>
<evidence type="ECO:0000256" key="1">
    <source>
        <dbReference type="ARBA" id="ARBA00004123"/>
    </source>
</evidence>
<evidence type="ECO:0000259" key="10">
    <source>
        <dbReference type="PROSITE" id="PS50234"/>
    </source>
</evidence>
<evidence type="ECO:0000256" key="6">
    <source>
        <dbReference type="ARBA" id="ARBA00023125"/>
    </source>
</evidence>
<dbReference type="GO" id="GO:0046872">
    <property type="term" value="F:metal ion binding"/>
    <property type="evidence" value="ECO:0007669"/>
    <property type="project" value="UniProtKB-KW"/>
</dbReference>
<feature type="region of interest" description="Disordered" evidence="9">
    <location>
        <begin position="812"/>
        <end position="837"/>
    </location>
</feature>
<comment type="subcellular location">
    <subcellularLocation>
        <location evidence="1">Nucleus</location>
    </subcellularLocation>
</comment>
<dbReference type="PANTHER" id="PTHR45737:SF6">
    <property type="entry name" value="VON WILLEBRAND FACTOR A DOMAIN-CONTAINING PROTEIN 5A"/>
    <property type="match status" value="1"/>
</dbReference>
<protein>
    <submittedName>
        <fullName evidence="12">von Willebrand factor type A</fullName>
    </submittedName>
</protein>
<feature type="region of interest" description="Disordered" evidence="9">
    <location>
        <begin position="647"/>
        <end position="668"/>
    </location>
</feature>
<keyword evidence="6" id="KW-0238">DNA-binding</keyword>
<organism evidence="12 13">
    <name type="scientific">Penicillium canescens</name>
    <dbReference type="NCBI Taxonomy" id="5083"/>
    <lineage>
        <taxon>Eukaryota</taxon>
        <taxon>Fungi</taxon>
        <taxon>Dikarya</taxon>
        <taxon>Ascomycota</taxon>
        <taxon>Pezizomycotina</taxon>
        <taxon>Eurotiomycetes</taxon>
        <taxon>Eurotiomycetidae</taxon>
        <taxon>Eurotiales</taxon>
        <taxon>Aspergillaceae</taxon>
        <taxon>Penicillium</taxon>
    </lineage>
</organism>
<keyword evidence="8" id="KW-0539">Nucleus</keyword>
<evidence type="ECO:0000256" key="7">
    <source>
        <dbReference type="ARBA" id="ARBA00023163"/>
    </source>
</evidence>
<dbReference type="SMART" id="SM00327">
    <property type="entry name" value="VWA"/>
    <property type="match status" value="1"/>
</dbReference>
<dbReference type="Proteomes" id="UP001219568">
    <property type="component" value="Unassembled WGS sequence"/>
</dbReference>
<evidence type="ECO:0000313" key="13">
    <source>
        <dbReference type="Proteomes" id="UP001219568"/>
    </source>
</evidence>
<feature type="compositionally biased region" description="Acidic residues" evidence="9">
    <location>
        <begin position="827"/>
        <end position="836"/>
    </location>
</feature>
<evidence type="ECO:0000256" key="2">
    <source>
        <dbReference type="ARBA" id="ARBA00022553"/>
    </source>
</evidence>
<dbReference type="InterPro" id="IPR002035">
    <property type="entry name" value="VWF_A"/>
</dbReference>
<reference evidence="12" key="1">
    <citation type="journal article" date="2023" name="IMA Fungus">
        <title>Comparative genomic study of the Penicillium genus elucidates a diverse pangenome and 15 lateral gene transfer events.</title>
        <authorList>
            <person name="Petersen C."/>
            <person name="Sorensen T."/>
            <person name="Nielsen M.R."/>
            <person name="Sondergaard T.E."/>
            <person name="Sorensen J.L."/>
            <person name="Fitzpatrick D.A."/>
            <person name="Frisvad J.C."/>
            <person name="Nielsen K.L."/>
        </authorList>
    </citation>
    <scope>NUCLEOTIDE SEQUENCE</scope>
    <source>
        <strain evidence="12">IBT 15450</strain>
    </source>
</reference>
<name>A0AAD6I0N9_PENCN</name>
<evidence type="ECO:0000256" key="9">
    <source>
        <dbReference type="SAM" id="MobiDB-lite"/>
    </source>
</evidence>
<dbReference type="PROSITE" id="PS51468">
    <property type="entry name" value="VIT"/>
    <property type="match status" value="1"/>
</dbReference>
<dbReference type="Gene3D" id="3.40.50.410">
    <property type="entry name" value="von Willebrand factor, type A domain"/>
    <property type="match status" value="1"/>
</dbReference>
<dbReference type="PANTHER" id="PTHR45737">
    <property type="entry name" value="VON WILLEBRAND FACTOR A DOMAIN-CONTAINING PROTEIN 5A"/>
    <property type="match status" value="1"/>
</dbReference>
<dbReference type="GO" id="GO:0003677">
    <property type="term" value="F:DNA binding"/>
    <property type="evidence" value="ECO:0007669"/>
    <property type="project" value="UniProtKB-KW"/>
</dbReference>
<keyword evidence="7" id="KW-0804">Transcription</keyword>
<dbReference type="SUPFAM" id="SSF53300">
    <property type="entry name" value="vWA-like"/>
    <property type="match status" value="1"/>
</dbReference>
<sequence length="959" mass="105038">MAHGCFYRLAANASALKYLPQVGLDAHATILASNSRTVITQTFVNPSSTEAISEVFYSFPLYESSSIVGFTCRLGDTVIEGIVKPKEKANEIYQEAKSKGQTAAILDRSLSAADVFSTRLGNVPAGGTVLVEITLIQELAQDAKTDGVRYTIPVTIGPRYGTRVGLPHPPEGVLVKTAIKVDVVMEKGSNIRNIRSPSHPIQVDLGRTADMPESTFASNYASIQLCENVTIDEDFVITVNTDKQDLPFAFLETHPTLPNQKALMVSLVPKFSLPPDSSEIVFVIDRSGSMMDKMRTLRSALGLFLKSLPLGVPFNLISFGSSSEALWARSKVSTRESLEEALQYTKKIRADLGGTEILSGLEAAVEKRYQDKFLEVLVLTDGEVWNQSEVIDLVNQANQQHSSRFFTLGLGDSVSHSLINGISRAGKGFTQTVLNNEDLNKTVVRMLKGALMPRLHNSRLDVDISKVEVEEDFVKVELPGDDTTDTEPSPKQISLFDQDHKEGEGIGDVHEPLPKIAVPSILQAPHDLPALFPFIRSNIYLLLSQSIDSFPETIVLRANSKHGPLELEIPVQDIGKGQTVHQLAAKKTITELEESRGWIYSAKNAECELIKTKWESRVDELVQKECERLGVRFQIAGKHCSFVAVSDETQAERDSNSKDTKASPELVESGALQPPPAFSGLSVPEASAFNLDFSAIDRPDILQSFDFDTFLNTDNDTAGFEPKNKMAKTSQMPHGPDLQASFSPMIPSYSATSPGYTPTSPSGIPSRQIFRPAYARFKSTDGCIPDFSHIPSNSFNQEGSYSGYGSPISPGFSPTSPAYGSPKSPIWEEDDDEDADAASTLPVNKLIQLQTFEGYWEMSDALLQVVGLDPSTARVNIQTDYDFLAGIETNEVSAVEKWSRLIATSLVCRFLETNEAGSHDVWELIKVKADGWVHAEIAAMATTDRELVTKLIERLGSLF</sequence>
<keyword evidence="3" id="KW-0479">Metal-binding</keyword>
<dbReference type="InterPro" id="IPR036465">
    <property type="entry name" value="vWFA_dom_sf"/>
</dbReference>
<dbReference type="InterPro" id="IPR000684">
    <property type="entry name" value="RNA_pol_II_repeat_euk"/>
</dbReference>
<keyword evidence="2" id="KW-0597">Phosphoprotein</keyword>
<evidence type="ECO:0000256" key="8">
    <source>
        <dbReference type="ARBA" id="ARBA00023242"/>
    </source>
</evidence>
<dbReference type="Pfam" id="PF13768">
    <property type="entry name" value="VWA_3"/>
    <property type="match status" value="1"/>
</dbReference>
<evidence type="ECO:0000256" key="3">
    <source>
        <dbReference type="ARBA" id="ARBA00022723"/>
    </source>
</evidence>
<dbReference type="SMART" id="SM00609">
    <property type="entry name" value="VIT"/>
    <property type="match status" value="1"/>
</dbReference>
<comment type="caution">
    <text evidence="12">The sequence shown here is derived from an EMBL/GenBank/DDBJ whole genome shotgun (WGS) entry which is preliminary data.</text>
</comment>
<evidence type="ECO:0000259" key="11">
    <source>
        <dbReference type="PROSITE" id="PS51468"/>
    </source>
</evidence>
<dbReference type="GO" id="GO:0005634">
    <property type="term" value="C:nucleus"/>
    <property type="evidence" value="ECO:0007669"/>
    <property type="project" value="UniProtKB-SubCell"/>
</dbReference>
<dbReference type="EMBL" id="JAQJZL010000016">
    <property type="protein sequence ID" value="KAJ6023585.1"/>
    <property type="molecule type" value="Genomic_DNA"/>
</dbReference>
<dbReference type="GO" id="GO:0006366">
    <property type="term" value="P:transcription by RNA polymerase II"/>
    <property type="evidence" value="ECO:0007669"/>
    <property type="project" value="InterPro"/>
</dbReference>
<feature type="domain" description="VIT" evidence="11">
    <location>
        <begin position="5"/>
        <end position="137"/>
    </location>
</feature>
<evidence type="ECO:0000256" key="4">
    <source>
        <dbReference type="ARBA" id="ARBA00022737"/>
    </source>
</evidence>
<evidence type="ECO:0000256" key="5">
    <source>
        <dbReference type="ARBA" id="ARBA00022833"/>
    </source>
</evidence>
<dbReference type="Pfam" id="PF08487">
    <property type="entry name" value="VIT"/>
    <property type="match status" value="1"/>
</dbReference>
<evidence type="ECO:0000313" key="12">
    <source>
        <dbReference type="EMBL" id="KAJ6023585.1"/>
    </source>
</evidence>
<feature type="compositionally biased region" description="Basic and acidic residues" evidence="9">
    <location>
        <begin position="650"/>
        <end position="662"/>
    </location>
</feature>
<keyword evidence="5" id="KW-0862">Zinc</keyword>
<dbReference type="PROSITE" id="PS00115">
    <property type="entry name" value="RNA_POL_II_REPEAT"/>
    <property type="match status" value="1"/>
</dbReference>
<dbReference type="InterPro" id="IPR013694">
    <property type="entry name" value="VIT"/>
</dbReference>
<feature type="domain" description="VWFA" evidence="10">
    <location>
        <begin position="279"/>
        <end position="455"/>
    </location>
</feature>